<organism evidence="2">
    <name type="scientific">marine metagenome</name>
    <dbReference type="NCBI Taxonomy" id="408172"/>
    <lineage>
        <taxon>unclassified sequences</taxon>
        <taxon>metagenomes</taxon>
        <taxon>ecological metagenomes</taxon>
    </lineage>
</organism>
<accession>A0A381XZW2</accession>
<dbReference type="PIRSF" id="PIRSF001439">
    <property type="entry name" value="CryM"/>
    <property type="match status" value="1"/>
</dbReference>
<dbReference type="FunFam" id="3.40.50.720:FF:000311">
    <property type="entry name" value="Ornithine cyclodeaminase"/>
    <property type="match status" value="1"/>
</dbReference>
<name>A0A381XZW2_9ZZZZ</name>
<sequence>MQPIILKKEEIIKLLDFNEIINVIEESFVDFVDGKTIMPCPQDIILEEFNGETHVKSAYVEGGKYYSIKIASGFFNNPKINLSSSQGLMVLLEAKTGIPRCILLEDGQLTDYRTAAAGAVAAKYLANKDSKNVLVVGTGIQAKLQVEFLWKIFSIKRLFVWGRSEDKAKDYCNYFLTKSASFDFQNIKSIEEAQNLDIDIIITATPSRKALVPNKVVKKTVHINAIGADMPGKQELDEKIFSYAKVITDSTVQCAKSGELQHALKADVINLDDVYSQLGEIISKNKKGRENPEEVTVFDSTGLGVQDLAISNYVYEKYCKVNKIN</sequence>
<comment type="similarity">
    <text evidence="1">Belongs to the ornithine cyclodeaminase/mu-crystallin family.</text>
</comment>
<dbReference type="Gene3D" id="3.40.50.720">
    <property type="entry name" value="NAD(P)-binding Rossmann-like Domain"/>
    <property type="match status" value="1"/>
</dbReference>
<dbReference type="InterPro" id="IPR023401">
    <property type="entry name" value="ODC_N"/>
</dbReference>
<dbReference type="GO" id="GO:0016491">
    <property type="term" value="F:oxidoreductase activity"/>
    <property type="evidence" value="ECO:0007669"/>
    <property type="project" value="UniProtKB-ARBA"/>
</dbReference>
<evidence type="ECO:0000256" key="1">
    <source>
        <dbReference type="ARBA" id="ARBA00008903"/>
    </source>
</evidence>
<dbReference type="AlphaFoldDB" id="A0A381XZW2"/>
<dbReference type="SUPFAM" id="SSF51735">
    <property type="entry name" value="NAD(P)-binding Rossmann-fold domains"/>
    <property type="match status" value="1"/>
</dbReference>
<dbReference type="EMBL" id="UINC01016996">
    <property type="protein sequence ID" value="SVA70329.1"/>
    <property type="molecule type" value="Genomic_DNA"/>
</dbReference>
<dbReference type="PANTHER" id="PTHR13812:SF19">
    <property type="entry name" value="KETIMINE REDUCTASE MU-CRYSTALLIN"/>
    <property type="match status" value="1"/>
</dbReference>
<dbReference type="Gene3D" id="3.30.1780.10">
    <property type="entry name" value="ornithine cyclodeaminase, domain 1"/>
    <property type="match status" value="1"/>
</dbReference>
<evidence type="ECO:0000313" key="2">
    <source>
        <dbReference type="EMBL" id="SVA70329.1"/>
    </source>
</evidence>
<gene>
    <name evidence="2" type="ORF">METZ01_LOCUS123183</name>
</gene>
<protein>
    <recommendedName>
        <fullName evidence="3">Ornithine cyclodeaminase</fullName>
    </recommendedName>
</protein>
<dbReference type="GO" id="GO:0019752">
    <property type="term" value="P:carboxylic acid metabolic process"/>
    <property type="evidence" value="ECO:0007669"/>
    <property type="project" value="UniProtKB-ARBA"/>
</dbReference>
<dbReference type="Pfam" id="PF02423">
    <property type="entry name" value="OCD_Mu_crystall"/>
    <property type="match status" value="1"/>
</dbReference>
<dbReference type="InterPro" id="IPR003462">
    <property type="entry name" value="ODC_Mu_crystall"/>
</dbReference>
<proteinExistence type="inferred from homology"/>
<dbReference type="InterPro" id="IPR036291">
    <property type="entry name" value="NAD(P)-bd_dom_sf"/>
</dbReference>
<dbReference type="PANTHER" id="PTHR13812">
    <property type="entry name" value="KETIMINE REDUCTASE MU-CRYSTALLIN"/>
    <property type="match status" value="1"/>
</dbReference>
<reference evidence="2" key="1">
    <citation type="submission" date="2018-05" db="EMBL/GenBank/DDBJ databases">
        <authorList>
            <person name="Lanie J.A."/>
            <person name="Ng W.-L."/>
            <person name="Kazmierczak K.M."/>
            <person name="Andrzejewski T.M."/>
            <person name="Davidsen T.M."/>
            <person name="Wayne K.J."/>
            <person name="Tettelin H."/>
            <person name="Glass J.I."/>
            <person name="Rusch D."/>
            <person name="Podicherti R."/>
            <person name="Tsui H.-C.T."/>
            <person name="Winkler M.E."/>
        </authorList>
    </citation>
    <scope>NUCLEOTIDE SEQUENCE</scope>
</reference>
<dbReference type="GO" id="GO:0005737">
    <property type="term" value="C:cytoplasm"/>
    <property type="evidence" value="ECO:0007669"/>
    <property type="project" value="TreeGrafter"/>
</dbReference>
<evidence type="ECO:0008006" key="3">
    <source>
        <dbReference type="Google" id="ProtNLM"/>
    </source>
</evidence>